<keyword evidence="2" id="KW-1185">Reference proteome</keyword>
<evidence type="ECO:0000313" key="2">
    <source>
        <dbReference type="Proteomes" id="UP000823775"/>
    </source>
</evidence>
<reference evidence="1 2" key="1">
    <citation type="journal article" date="2021" name="BMC Genomics">
        <title>Datura genome reveals duplications of psychoactive alkaloid biosynthetic genes and high mutation rate following tissue culture.</title>
        <authorList>
            <person name="Rajewski A."/>
            <person name="Carter-House D."/>
            <person name="Stajich J."/>
            <person name="Litt A."/>
        </authorList>
    </citation>
    <scope>NUCLEOTIDE SEQUENCE [LARGE SCALE GENOMIC DNA]</scope>
    <source>
        <strain evidence="1">AR-01</strain>
    </source>
</reference>
<sequence>LEAPSSWPIAMRGAEVRLAQGQARGALYRHYSRHEAPCLAARWNRKCSKLVKWPSKFKFHFN</sequence>
<accession>A0ABS8RU36</accession>
<feature type="non-terminal residue" evidence="1">
    <location>
        <position position="1"/>
    </location>
</feature>
<comment type="caution">
    <text evidence="1">The sequence shown here is derived from an EMBL/GenBank/DDBJ whole genome shotgun (WGS) entry which is preliminary data.</text>
</comment>
<dbReference type="EMBL" id="JACEIK010000100">
    <property type="protein sequence ID" value="MCD7449525.1"/>
    <property type="molecule type" value="Genomic_DNA"/>
</dbReference>
<organism evidence="1 2">
    <name type="scientific">Datura stramonium</name>
    <name type="common">Jimsonweed</name>
    <name type="synonym">Common thornapple</name>
    <dbReference type="NCBI Taxonomy" id="4076"/>
    <lineage>
        <taxon>Eukaryota</taxon>
        <taxon>Viridiplantae</taxon>
        <taxon>Streptophyta</taxon>
        <taxon>Embryophyta</taxon>
        <taxon>Tracheophyta</taxon>
        <taxon>Spermatophyta</taxon>
        <taxon>Magnoliopsida</taxon>
        <taxon>eudicotyledons</taxon>
        <taxon>Gunneridae</taxon>
        <taxon>Pentapetalae</taxon>
        <taxon>asterids</taxon>
        <taxon>lamiids</taxon>
        <taxon>Solanales</taxon>
        <taxon>Solanaceae</taxon>
        <taxon>Solanoideae</taxon>
        <taxon>Datureae</taxon>
        <taxon>Datura</taxon>
    </lineage>
</organism>
<evidence type="ECO:0000313" key="1">
    <source>
        <dbReference type="EMBL" id="MCD7449525.1"/>
    </source>
</evidence>
<name>A0ABS8RU36_DATST</name>
<gene>
    <name evidence="1" type="ORF">HAX54_000129</name>
</gene>
<proteinExistence type="predicted"/>
<dbReference type="Proteomes" id="UP000823775">
    <property type="component" value="Unassembled WGS sequence"/>
</dbReference>
<protein>
    <submittedName>
        <fullName evidence="1">Uncharacterized protein</fullName>
    </submittedName>
</protein>